<reference evidence="2 3" key="1">
    <citation type="submission" date="2018-11" db="EMBL/GenBank/DDBJ databases">
        <authorList>
            <consortium name="Pathogen Informatics"/>
        </authorList>
    </citation>
    <scope>NUCLEOTIDE SEQUENCE [LARGE SCALE GENOMIC DNA]</scope>
</reference>
<keyword evidence="1" id="KW-1133">Transmembrane helix</keyword>
<dbReference type="Proteomes" id="UP000278807">
    <property type="component" value="Unassembled WGS sequence"/>
</dbReference>
<keyword evidence="1" id="KW-0472">Membrane</keyword>
<keyword evidence="3" id="KW-1185">Reference proteome</keyword>
<keyword evidence="1" id="KW-0812">Transmembrane</keyword>
<feature type="transmembrane region" description="Helical" evidence="1">
    <location>
        <begin position="20"/>
        <end position="43"/>
    </location>
</feature>
<proteinExistence type="predicted"/>
<dbReference type="AlphaFoldDB" id="A0A3P7W1E8"/>
<dbReference type="EMBL" id="UZAE01013743">
    <property type="protein sequence ID" value="VDO11142.1"/>
    <property type="molecule type" value="Genomic_DNA"/>
</dbReference>
<gene>
    <name evidence="2" type="ORF">HNAJ_LOCUS11703</name>
</gene>
<protein>
    <submittedName>
        <fullName evidence="2">Uncharacterized protein</fullName>
    </submittedName>
</protein>
<sequence length="104" mass="11913">MNTLVNHRRLRLAITESWKVVGAPIHCFCSPLLLLLLLLILLLRYLLILQQRMPIHNQSWVTLLQVDLNHSISGMYRQRGNGEGGGRLLTLEGRIGGIWIHRGR</sequence>
<evidence type="ECO:0000313" key="2">
    <source>
        <dbReference type="EMBL" id="VDO11142.1"/>
    </source>
</evidence>
<name>A0A3P7W1E8_RODNA</name>
<evidence type="ECO:0000256" key="1">
    <source>
        <dbReference type="SAM" id="Phobius"/>
    </source>
</evidence>
<evidence type="ECO:0000313" key="3">
    <source>
        <dbReference type="Proteomes" id="UP000278807"/>
    </source>
</evidence>
<organism evidence="2 3">
    <name type="scientific">Rodentolepis nana</name>
    <name type="common">Dwarf tapeworm</name>
    <name type="synonym">Hymenolepis nana</name>
    <dbReference type="NCBI Taxonomy" id="102285"/>
    <lineage>
        <taxon>Eukaryota</taxon>
        <taxon>Metazoa</taxon>
        <taxon>Spiralia</taxon>
        <taxon>Lophotrochozoa</taxon>
        <taxon>Platyhelminthes</taxon>
        <taxon>Cestoda</taxon>
        <taxon>Eucestoda</taxon>
        <taxon>Cyclophyllidea</taxon>
        <taxon>Hymenolepididae</taxon>
        <taxon>Rodentolepis</taxon>
    </lineage>
</organism>
<accession>A0A3P7W1E8</accession>